<dbReference type="GeneID" id="25985967"/>
<proteinExistence type="predicted"/>
<dbReference type="GO" id="GO:0003677">
    <property type="term" value="F:DNA binding"/>
    <property type="evidence" value="ECO:0007669"/>
    <property type="project" value="InterPro"/>
</dbReference>
<dbReference type="InterPro" id="IPR052780">
    <property type="entry name" value="AAA_Catabolism_Regulators"/>
</dbReference>
<feature type="compositionally biased region" description="Basic and acidic residues" evidence="2">
    <location>
        <begin position="1146"/>
        <end position="1158"/>
    </location>
</feature>
<dbReference type="Pfam" id="PF07393">
    <property type="entry name" value="Sec10_HB"/>
    <property type="match status" value="1"/>
</dbReference>
<evidence type="ECO:0000256" key="1">
    <source>
        <dbReference type="ARBA" id="ARBA00023242"/>
    </source>
</evidence>
<keyword evidence="1" id="KW-0539">Nucleus</keyword>
<dbReference type="GO" id="GO:0006351">
    <property type="term" value="P:DNA-templated transcription"/>
    <property type="evidence" value="ECO:0007669"/>
    <property type="project" value="InterPro"/>
</dbReference>
<feature type="region of interest" description="Disordered" evidence="2">
    <location>
        <begin position="1094"/>
        <end position="1241"/>
    </location>
</feature>
<name>J4UC72_TRIAS</name>
<evidence type="ECO:0000259" key="3">
    <source>
        <dbReference type="PROSITE" id="PS50181"/>
    </source>
</evidence>
<dbReference type="InterPro" id="IPR007219">
    <property type="entry name" value="XnlR_reg_dom"/>
</dbReference>
<dbReference type="Pfam" id="PF04082">
    <property type="entry name" value="Fungal_trans"/>
    <property type="match status" value="1"/>
</dbReference>
<feature type="compositionally biased region" description="Polar residues" evidence="2">
    <location>
        <begin position="113"/>
        <end position="125"/>
    </location>
</feature>
<dbReference type="CDD" id="cd12148">
    <property type="entry name" value="fungal_TF_MHR"/>
    <property type="match status" value="1"/>
</dbReference>
<dbReference type="GO" id="GO:0000981">
    <property type="term" value="F:DNA-binding transcription factor activity, RNA polymerase II-specific"/>
    <property type="evidence" value="ECO:0007669"/>
    <property type="project" value="TreeGrafter"/>
</dbReference>
<dbReference type="Proteomes" id="UP000002748">
    <property type="component" value="Unassembled WGS sequence"/>
</dbReference>
<organism evidence="4 5">
    <name type="scientific">Trichosporon asahii var. asahii (strain ATCC 90039 / CBS 2479 / JCM 2466 / KCTC 7840 / NBRC 103889/ NCYC 2677 / UAMH 7654)</name>
    <name type="common">Yeast</name>
    <dbReference type="NCBI Taxonomy" id="1186058"/>
    <lineage>
        <taxon>Eukaryota</taxon>
        <taxon>Fungi</taxon>
        <taxon>Dikarya</taxon>
        <taxon>Basidiomycota</taxon>
        <taxon>Agaricomycotina</taxon>
        <taxon>Tremellomycetes</taxon>
        <taxon>Trichosporonales</taxon>
        <taxon>Trichosporonaceae</taxon>
        <taxon>Trichosporon</taxon>
    </lineage>
</organism>
<dbReference type="InterPro" id="IPR048627">
    <property type="entry name" value="Sec10_HB"/>
</dbReference>
<evidence type="ECO:0000256" key="2">
    <source>
        <dbReference type="SAM" id="MobiDB-lite"/>
    </source>
</evidence>
<gene>
    <name evidence="4" type="ORF">A1Q1_02453</name>
</gene>
<feature type="domain" description="F-box" evidence="3">
    <location>
        <begin position="45"/>
        <end position="91"/>
    </location>
</feature>
<protein>
    <submittedName>
        <fullName evidence="4">F-box protein pof6</fullName>
    </submittedName>
</protein>
<dbReference type="SMART" id="SM00906">
    <property type="entry name" value="Fungal_trans"/>
    <property type="match status" value="1"/>
</dbReference>
<accession>J4UC72</accession>
<dbReference type="PROSITE" id="PS50181">
    <property type="entry name" value="FBOX"/>
    <property type="match status" value="1"/>
</dbReference>
<dbReference type="GO" id="GO:0008270">
    <property type="term" value="F:zinc ion binding"/>
    <property type="evidence" value="ECO:0007669"/>
    <property type="project" value="InterPro"/>
</dbReference>
<dbReference type="GO" id="GO:0005634">
    <property type="term" value="C:nucleus"/>
    <property type="evidence" value="ECO:0007669"/>
    <property type="project" value="TreeGrafter"/>
</dbReference>
<dbReference type="HOGENOM" id="CLU_236713_0_0_1"/>
<dbReference type="RefSeq" id="XP_014179190.1">
    <property type="nucleotide sequence ID" value="XM_014323715.1"/>
</dbReference>
<dbReference type="OrthoDB" id="5554140at2759"/>
<dbReference type="EMBL" id="ALBS01000202">
    <property type="protein sequence ID" value="EJT48545.1"/>
    <property type="molecule type" value="Genomic_DNA"/>
</dbReference>
<feature type="region of interest" description="Disordered" evidence="2">
    <location>
        <begin position="1758"/>
        <end position="1794"/>
    </location>
</feature>
<dbReference type="VEuPathDB" id="FungiDB:A1Q1_02453"/>
<feature type="compositionally biased region" description="Polar residues" evidence="2">
    <location>
        <begin position="1774"/>
        <end position="1784"/>
    </location>
</feature>
<dbReference type="SUPFAM" id="SSF81383">
    <property type="entry name" value="F-box domain"/>
    <property type="match status" value="1"/>
</dbReference>
<dbReference type="PANTHER" id="PTHR31644:SF1">
    <property type="entry name" value="ZN(II)2CYS6 TRANSCRIPTION FACTOR (EUROFUNG)"/>
    <property type="match status" value="1"/>
</dbReference>
<evidence type="ECO:0000313" key="4">
    <source>
        <dbReference type="EMBL" id="EJT48545.1"/>
    </source>
</evidence>
<comment type="caution">
    <text evidence="4">The sequence shown here is derived from an EMBL/GenBank/DDBJ whole genome shotgun (WGS) entry which is preliminary data.</text>
</comment>
<feature type="region of interest" description="Disordered" evidence="2">
    <location>
        <begin position="663"/>
        <end position="682"/>
    </location>
</feature>
<feature type="region of interest" description="Disordered" evidence="2">
    <location>
        <begin position="1271"/>
        <end position="1295"/>
    </location>
</feature>
<reference evidence="4 5" key="1">
    <citation type="journal article" date="2012" name="Eukaryot. Cell">
        <title>Draft genome sequence of CBS 2479, the standard type strain of Trichosporon asahii.</title>
        <authorList>
            <person name="Yang R.Y."/>
            <person name="Li H.T."/>
            <person name="Zhu H."/>
            <person name="Zhou G.P."/>
            <person name="Wang M."/>
            <person name="Wang L."/>
        </authorList>
    </citation>
    <scope>NUCLEOTIDE SEQUENCE [LARGE SCALE GENOMIC DNA]</scope>
    <source>
        <strain evidence="5">ATCC 90039 / CBS 2479 / JCM 2466 / KCTC 7840 / NCYC 2677 / UAMH 7654</strain>
    </source>
</reference>
<feature type="compositionally biased region" description="Low complexity" evidence="2">
    <location>
        <begin position="1216"/>
        <end position="1234"/>
    </location>
</feature>
<feature type="compositionally biased region" description="Basic and acidic residues" evidence="2">
    <location>
        <begin position="1115"/>
        <end position="1128"/>
    </location>
</feature>
<dbReference type="PANTHER" id="PTHR31644">
    <property type="entry name" value="TRANSCRIPTIONAL ACTIVATOR ARO80-RELATED"/>
    <property type="match status" value="1"/>
</dbReference>
<sequence length="1874" mass="206380">MDKWAPMAPTKPGGPSSAGGMFSFGVLKPNKAGAATNAAARARSGPRVGRWPEDVLVKIVGYLPVHDIPNFARANRALARIARTESTWEHRCRVLGITEVDTEPPEGVPSPKKQVTPSPQSSKMASINGKLNQAQDDDDFGDFGDFGEANDAFEEVDFGDFATPSKPAVSKEQNLMDFDAVPLPSRPTAGTRTHGFFAVSAPPPGPRTKPGEWYETYKRRHVRLLPQCLHLRNSPSPSTALSLLFAPDPKTALVPSLSEQGDLLLALLRFLSPEIQPVNDWGFLRQSLLAAADRFDSTCLVAFEMADSKKDIEGMQAAADASWKVWQSGGGRREEWECGRVWIEKRNVFYETGNKVPDPTGTALVRQLDFTPMDAFMAHVLESFKLDCELAIKVFPPTAGVVLTLCDRVAADVIGEYVQTLLSQTRVMSQELSLQATAASFIQSWKLVDTTLELLGDKKSDAERTAIEKSVYDMFEPHMDEYLEDETEWTQNALNGICNAWDAQLGTKTGAISGSAESRFAAATSGQPQFLTSQNPDQVKRNVLAGFKDALLLPVTIVPRTVSFGVNAIVAGGSHAVAGLSMLNPQKWTASTSSTSQTKGTTGKMVNGEVVFDTTGVDRPDWEDDKDKIDIVTEKVDDLELNGNEKGADEEDEVDNLTVPTPAAAASGATTPGSTASANNASNTDFERLQLLVSLDTALELIHGDRESLKRTETFAKYPGKCGTKVVETVEELFILLLKAIGDRHIAPGFRIATKQMLTYKPAEHDETASVAPLLQFFELVHVGDTIQSMVQVYFDKEIAQYVDKTDFLNPVMREKKRFEGVLDDAVAAGLNAGIEVEHIVMTKTGPREYYPEPGVPLELGPTLGCREAIACLEMHCNLLKGSTSKEVLEVFYQEVGIRLQAILQRHLKRQIISLEGGFQIIADLNAYHAFVASLKQQRITEDFANLKMLGHVFIVSDAKDLAQIVRDVTRYGGEFRPEDIYEFIQRRADWKKIEKTVDKAMYALDTGKQRAALGAVDCGWARLPLDRGCIPGWDATFGPGRFDRTEGPQPVWWVWCTEPGQLPQPGHMGGWAGQFRSLTIHFLDPLHPRTRFTPALRSSGTLAMDVKPSSGSPPRDDDAKKDKEKARRGYRAWVTSRRLPRRHARDAAASRRRRDEQESSSSQPDTNGAPKLPSAPWYDNRAPSTDPSPTTARLPSPGPSSFYPRQPSYGYDVPSATSISSSKSHEAASPSSSLDKRRKLHRPDANSILQAGMQNEADALHILAIAAGRPATDDRRRRPTFSSGTVTPARNREQPARIEDFALVKLGIVDGEQPMVSAERIPQSREQLAQFACNERYLTSAMVIIASRHDSGPGMRHIHDRAWSTMRGWISEVICFGAPPTVGLVEALLLLAENLPRDPPPADVPDPVHAQGFGEEVHGAENRQAWMMIGMAIRSAYSLGLDKLATKILPEEERTYEVERARLVWTYCYLFDRHVSLRLGKAFWSRGPNVCFQGFSASAQTGPTAAPGNFPFLREIAPERGDLVQDDLASLVQTYLELTQLMSNAHDVLYPNAGRTRSLILHAEYFKYIDELVRSLDGFRILWRDKKWKLFPLTDAVWAMFYYTQLYICSFSFHAHVERAAMRAEEEARKNPSDVRPHLSLFPRGAAASPDARYIFQSIDAARQLLHICVDSLAPGGALPYLPNRFLLWFTYAAILLLKAMYSGAMLRADHPGAHRLIERLITAFEDASPDDDHPAVRYGRQLQGLCNILAGMATAANSPSGGPPGQPAGPSTFPSAEDSNQAPWGDGGEYFPPAGEAAAADAARDIQNNLGFATLDDWFKFGGSCAQEQHPVEALDLADFWMKVGPTEAQGGFPFRLKKARIVSKNEKPCLP</sequence>
<feature type="compositionally biased region" description="Polar residues" evidence="2">
    <location>
        <begin position="1183"/>
        <end position="1194"/>
    </location>
</feature>
<feature type="region of interest" description="Disordered" evidence="2">
    <location>
        <begin position="99"/>
        <end position="125"/>
    </location>
</feature>
<dbReference type="InterPro" id="IPR036047">
    <property type="entry name" value="F-box-like_dom_sf"/>
</dbReference>
<evidence type="ECO:0000313" key="5">
    <source>
        <dbReference type="Proteomes" id="UP000002748"/>
    </source>
</evidence>
<dbReference type="KEGG" id="tasa:A1Q1_02453"/>
<dbReference type="InterPro" id="IPR001810">
    <property type="entry name" value="F-box_dom"/>
</dbReference>